<dbReference type="CDD" id="cd16432">
    <property type="entry name" value="CheB_Rec"/>
    <property type="match status" value="1"/>
</dbReference>
<feature type="active site" evidence="4">
    <location>
        <position position="22"/>
    </location>
</feature>
<sequence length="214" mass="22276">RHAAASRASRGAAPGLTLIGVSTGGPRTLEDILPELPADYPQAVLVAQHMPAGFTASFARRLDSICALEVVEVSAPLPLQPGRAYIGRGEADLVVERRLGRLVANAVRADASLWHPSVDRLVRSALGLVPPAALIGVQLTGMGDDGAAAMAELRRLGGRTIAESEETAAVFGMPAELIRRGGATEVLPCDRIAAKLRHWASGGPAAGRAGRWDC</sequence>
<dbReference type="AlphaFoldDB" id="D5RU45"/>
<name>D5RU45_9PROT</name>
<dbReference type="GO" id="GO:0006935">
    <property type="term" value="P:chemotaxis"/>
    <property type="evidence" value="ECO:0007669"/>
    <property type="project" value="UniProtKB-UniRule"/>
</dbReference>
<dbReference type="PROSITE" id="PS50122">
    <property type="entry name" value="CHEB"/>
    <property type="match status" value="1"/>
</dbReference>
<accession>D5RU45</accession>
<dbReference type="SUPFAM" id="SSF52738">
    <property type="entry name" value="Methylesterase CheB, C-terminal domain"/>
    <property type="match status" value="1"/>
</dbReference>
<feature type="active site" evidence="4">
    <location>
        <position position="145"/>
    </location>
</feature>
<keyword evidence="7" id="KW-1185">Reference proteome</keyword>
<evidence type="ECO:0000256" key="2">
    <source>
        <dbReference type="ARBA" id="ARBA00039140"/>
    </source>
</evidence>
<dbReference type="PANTHER" id="PTHR42872:SF6">
    <property type="entry name" value="PROTEIN-GLUTAMATE METHYLESTERASE_PROTEIN-GLUTAMINE GLUTAMINASE"/>
    <property type="match status" value="1"/>
</dbReference>
<organism evidence="6 7">
    <name type="scientific">Pseudoroseomonas cervicalis ATCC 49957</name>
    <dbReference type="NCBI Taxonomy" id="525371"/>
    <lineage>
        <taxon>Bacteria</taxon>
        <taxon>Pseudomonadati</taxon>
        <taxon>Pseudomonadota</taxon>
        <taxon>Alphaproteobacteria</taxon>
        <taxon>Acetobacterales</taxon>
        <taxon>Roseomonadaceae</taxon>
        <taxon>Roseomonas</taxon>
    </lineage>
</organism>
<keyword evidence="1 4" id="KW-0378">Hydrolase</keyword>
<dbReference type="Gene3D" id="3.40.50.180">
    <property type="entry name" value="Methylesterase CheB, C-terminal domain"/>
    <property type="match status" value="1"/>
</dbReference>
<evidence type="ECO:0000259" key="5">
    <source>
        <dbReference type="PROSITE" id="PS50122"/>
    </source>
</evidence>
<dbReference type="InterPro" id="IPR000673">
    <property type="entry name" value="Sig_transdc_resp-reg_Me-estase"/>
</dbReference>
<dbReference type="GO" id="GO:0005737">
    <property type="term" value="C:cytoplasm"/>
    <property type="evidence" value="ECO:0007669"/>
    <property type="project" value="InterPro"/>
</dbReference>
<feature type="domain" description="CheB-type methylesterase" evidence="5">
    <location>
        <begin position="10"/>
        <end position="203"/>
    </location>
</feature>
<dbReference type="Pfam" id="PF01339">
    <property type="entry name" value="CheB_methylest"/>
    <property type="match status" value="1"/>
</dbReference>
<dbReference type="PANTHER" id="PTHR42872">
    <property type="entry name" value="PROTEIN-GLUTAMATE METHYLESTERASE/PROTEIN-GLUTAMINE GLUTAMINASE"/>
    <property type="match status" value="1"/>
</dbReference>
<evidence type="ECO:0000313" key="7">
    <source>
        <dbReference type="Proteomes" id="UP000005324"/>
    </source>
</evidence>
<evidence type="ECO:0000256" key="3">
    <source>
        <dbReference type="ARBA" id="ARBA00048267"/>
    </source>
</evidence>
<keyword evidence="4" id="KW-0145">Chemotaxis</keyword>
<dbReference type="HOGENOM" id="CLU_1285769_0_0_5"/>
<comment type="caution">
    <text evidence="6">The sequence shown here is derived from an EMBL/GenBank/DDBJ whole genome shotgun (WGS) entry which is preliminary data.</text>
</comment>
<feature type="non-terminal residue" evidence="6">
    <location>
        <position position="1"/>
    </location>
</feature>
<dbReference type="RefSeq" id="WP_007006575.1">
    <property type="nucleotide sequence ID" value="NZ_GG771184.1"/>
</dbReference>
<dbReference type="GO" id="GO:0008984">
    <property type="term" value="F:protein-glutamate methylesterase activity"/>
    <property type="evidence" value="ECO:0007669"/>
    <property type="project" value="UniProtKB-EC"/>
</dbReference>
<feature type="active site" evidence="4">
    <location>
        <position position="49"/>
    </location>
</feature>
<protein>
    <recommendedName>
        <fullName evidence="2">protein-glutamate methylesterase</fullName>
        <ecNumber evidence="2">3.1.1.61</ecNumber>
    </recommendedName>
</protein>
<dbReference type="GO" id="GO:0000156">
    <property type="term" value="F:phosphorelay response regulator activity"/>
    <property type="evidence" value="ECO:0007669"/>
    <property type="project" value="InterPro"/>
</dbReference>
<dbReference type="InterPro" id="IPR035909">
    <property type="entry name" value="CheB_C"/>
</dbReference>
<evidence type="ECO:0000313" key="6">
    <source>
        <dbReference type="EMBL" id="EFH09174.1"/>
    </source>
</evidence>
<reference evidence="6 7" key="1">
    <citation type="submission" date="2010-04" db="EMBL/GenBank/DDBJ databases">
        <authorList>
            <person name="Qin X."/>
            <person name="Bachman B."/>
            <person name="Battles P."/>
            <person name="Bell A."/>
            <person name="Bess C."/>
            <person name="Bickham C."/>
            <person name="Chaboub L."/>
            <person name="Chen D."/>
            <person name="Coyle M."/>
            <person name="Deiros D.R."/>
            <person name="Dinh H."/>
            <person name="Forbes L."/>
            <person name="Fowler G."/>
            <person name="Francisco L."/>
            <person name="Fu Q."/>
            <person name="Gubbala S."/>
            <person name="Hale W."/>
            <person name="Han Y."/>
            <person name="Hemphill L."/>
            <person name="Highlander S.K."/>
            <person name="Hirani K."/>
            <person name="Hogues M."/>
            <person name="Jackson L."/>
            <person name="Jakkamsetti A."/>
            <person name="Javaid M."/>
            <person name="Jiang H."/>
            <person name="Korchina V."/>
            <person name="Kovar C."/>
            <person name="Lara F."/>
            <person name="Lee S."/>
            <person name="Mata R."/>
            <person name="Mathew T."/>
            <person name="Moen C."/>
            <person name="Morales K."/>
            <person name="Munidasa M."/>
            <person name="Nazareth L."/>
            <person name="Ngo R."/>
            <person name="Nguyen L."/>
            <person name="Okwuonu G."/>
            <person name="Ongeri F."/>
            <person name="Patil S."/>
            <person name="Petrosino J."/>
            <person name="Pham C."/>
            <person name="Pham P."/>
            <person name="Pu L.-L."/>
            <person name="Puazo M."/>
            <person name="Raj R."/>
            <person name="Reid J."/>
            <person name="Rouhana J."/>
            <person name="Saada N."/>
            <person name="Shang Y."/>
            <person name="Simmons D."/>
            <person name="Thornton R."/>
            <person name="Warren J."/>
            <person name="Weissenberger G."/>
            <person name="Zhang J."/>
            <person name="Zhang L."/>
            <person name="Zhou C."/>
            <person name="Zhu D."/>
            <person name="Muzny D."/>
            <person name="Worley K."/>
            <person name="Gibbs R."/>
        </authorList>
    </citation>
    <scope>NUCLEOTIDE SEQUENCE [LARGE SCALE GENOMIC DNA]</scope>
    <source>
        <strain evidence="6 7">ATCC 49957</strain>
    </source>
</reference>
<gene>
    <name evidence="6" type="primary">cheB</name>
    <name evidence="6" type="ORF">HMPREF0731_4607</name>
</gene>
<dbReference type="EC" id="3.1.1.61" evidence="2"/>
<dbReference type="Proteomes" id="UP000005324">
    <property type="component" value="Unassembled WGS sequence"/>
</dbReference>
<comment type="catalytic activity">
    <reaction evidence="3">
        <text>[protein]-L-glutamate 5-O-methyl ester + H2O = L-glutamyl-[protein] + methanol + H(+)</text>
        <dbReference type="Rhea" id="RHEA:23236"/>
        <dbReference type="Rhea" id="RHEA-COMP:10208"/>
        <dbReference type="Rhea" id="RHEA-COMP:10311"/>
        <dbReference type="ChEBI" id="CHEBI:15377"/>
        <dbReference type="ChEBI" id="CHEBI:15378"/>
        <dbReference type="ChEBI" id="CHEBI:17790"/>
        <dbReference type="ChEBI" id="CHEBI:29973"/>
        <dbReference type="ChEBI" id="CHEBI:82795"/>
        <dbReference type="EC" id="3.1.1.61"/>
    </reaction>
</comment>
<proteinExistence type="predicted"/>
<evidence type="ECO:0000256" key="1">
    <source>
        <dbReference type="ARBA" id="ARBA00022801"/>
    </source>
</evidence>
<evidence type="ECO:0000256" key="4">
    <source>
        <dbReference type="PROSITE-ProRule" id="PRU00050"/>
    </source>
</evidence>
<dbReference type="EMBL" id="ADVL01000922">
    <property type="protein sequence ID" value="EFH09174.1"/>
    <property type="molecule type" value="Genomic_DNA"/>
</dbReference>